<reference evidence="2" key="1">
    <citation type="journal article" date="2019" name="Int. J. Syst. Evol. Microbiol.">
        <title>The Global Catalogue of Microorganisms (GCM) 10K type strain sequencing project: providing services to taxonomists for standard genome sequencing and annotation.</title>
        <authorList>
            <consortium name="The Broad Institute Genomics Platform"/>
            <consortium name="The Broad Institute Genome Sequencing Center for Infectious Disease"/>
            <person name="Wu L."/>
            <person name="Ma J."/>
        </authorList>
    </citation>
    <scope>NUCLEOTIDE SEQUENCE [LARGE SCALE GENOMIC DNA]</scope>
    <source>
        <strain evidence="2">CECT 8979</strain>
    </source>
</reference>
<dbReference type="EMBL" id="JBHSAT010000021">
    <property type="protein sequence ID" value="MFC3877913.1"/>
    <property type="molecule type" value="Genomic_DNA"/>
</dbReference>
<sequence>MIALRHIIKAFSPQDKADFISFVTKKNKRGDTKNVSLFKLLHETDLKSKQITDKLYGNHKVNAYHALRKRLFSSLIDFKANKSLQGENSVDIQIIKYLLAARTFLLQKEFKTAYYILDKAEELAQSHLLYPILNEIYHTKIQYAYGNPSIDIVELIEKQKSNSKKHQQEDALNLVYAQVQISLNKSRKEGEIIDVQSLIQNSLHTNQLSLNESLSFKSLYQLLSLFNISAFVTNDYLSVESFALKTYDIIESKPEINKQLFYQINCLYIVANVLFRNFKFEKSLDFINKMEGLMMKNKKEFEKEFILKSTLIKALNYHFSGQADKAIAEINSVHGINQHDKEAYLDLELCRFMIYMQIENYDMARTISSKLFHTDDWYISKAGVDWVMKKNLTELFLYHELDEDDIFSSRLKSFKRKFKADLSRTENTNLRHFLKLLEKLNKVNFGYKEEIKHNLNELMTVSSNKNSDIFEISFYSYFVAKIEQKPIYETTQNFLKSQPQH</sequence>
<organism evidence="1 2">
    <name type="scientific">Winogradskyella maritima</name>
    <dbReference type="NCBI Taxonomy" id="1517766"/>
    <lineage>
        <taxon>Bacteria</taxon>
        <taxon>Pseudomonadati</taxon>
        <taxon>Bacteroidota</taxon>
        <taxon>Flavobacteriia</taxon>
        <taxon>Flavobacteriales</taxon>
        <taxon>Flavobacteriaceae</taxon>
        <taxon>Winogradskyella</taxon>
    </lineage>
</organism>
<proteinExistence type="predicted"/>
<dbReference type="RefSeq" id="WP_386101238.1">
    <property type="nucleotide sequence ID" value="NZ_JBHSAT010000021.1"/>
</dbReference>
<evidence type="ECO:0000313" key="2">
    <source>
        <dbReference type="Proteomes" id="UP001595812"/>
    </source>
</evidence>
<name>A0ABV8AIU8_9FLAO</name>
<dbReference type="Proteomes" id="UP001595812">
    <property type="component" value="Unassembled WGS sequence"/>
</dbReference>
<protein>
    <submittedName>
        <fullName evidence="1">Uncharacterized protein</fullName>
    </submittedName>
</protein>
<accession>A0ABV8AIU8</accession>
<dbReference type="SUPFAM" id="SSF48452">
    <property type="entry name" value="TPR-like"/>
    <property type="match status" value="1"/>
</dbReference>
<gene>
    <name evidence="1" type="ORF">ACFOSX_11815</name>
</gene>
<keyword evidence="2" id="KW-1185">Reference proteome</keyword>
<comment type="caution">
    <text evidence="1">The sequence shown here is derived from an EMBL/GenBank/DDBJ whole genome shotgun (WGS) entry which is preliminary data.</text>
</comment>
<dbReference type="InterPro" id="IPR011990">
    <property type="entry name" value="TPR-like_helical_dom_sf"/>
</dbReference>
<evidence type="ECO:0000313" key="1">
    <source>
        <dbReference type="EMBL" id="MFC3877913.1"/>
    </source>
</evidence>